<dbReference type="Gene3D" id="3.40.50.2300">
    <property type="match status" value="2"/>
</dbReference>
<reference evidence="9 10" key="1">
    <citation type="submission" date="2013-06" db="EMBL/GenBank/DDBJ databases">
        <title>Whole genome shotgun sequence of Bacillus selenatarsenatis SF-1.</title>
        <authorList>
            <person name="Kuroda M."/>
            <person name="Sei K."/>
            <person name="Yamashita M."/>
            <person name="Ike M."/>
        </authorList>
    </citation>
    <scope>NUCLEOTIDE SEQUENCE [LARGE SCALE GENOMIC DNA]</scope>
    <source>
        <strain evidence="9 10">SF-1</strain>
    </source>
</reference>
<keyword evidence="4 7" id="KW-0732">Signal</keyword>
<feature type="signal peptide" evidence="7">
    <location>
        <begin position="1"/>
        <end position="21"/>
    </location>
</feature>
<feature type="chain" id="PRO_5039705136" evidence="7">
    <location>
        <begin position="22"/>
        <end position="364"/>
    </location>
</feature>
<dbReference type="InterPro" id="IPR050957">
    <property type="entry name" value="BMP_lipoprotein"/>
</dbReference>
<dbReference type="EMBL" id="BASE01000071">
    <property type="protein sequence ID" value="GAM14991.1"/>
    <property type="molecule type" value="Genomic_DNA"/>
</dbReference>
<accession>A0A0A8XA20</accession>
<dbReference type="InterPro" id="IPR003760">
    <property type="entry name" value="PnrA-like"/>
</dbReference>
<keyword evidence="6 9" id="KW-0449">Lipoprotein</keyword>
<keyword evidence="5" id="KW-0472">Membrane</keyword>
<feature type="domain" description="ABC transporter substrate-binding protein PnrA-like" evidence="8">
    <location>
        <begin position="40"/>
        <end position="357"/>
    </location>
</feature>
<protein>
    <submittedName>
        <fullName evidence="9">Unspecified monosaccharide ABC transport system, substrate-binding component/CD4+ T cell-stimulating antigen, lipoprotein</fullName>
    </submittedName>
</protein>
<keyword evidence="10" id="KW-1185">Reference proteome</keyword>
<dbReference type="SUPFAM" id="SSF53822">
    <property type="entry name" value="Periplasmic binding protein-like I"/>
    <property type="match status" value="1"/>
</dbReference>
<dbReference type="AlphaFoldDB" id="A0A0A8XA20"/>
<comment type="similarity">
    <text evidence="2">Belongs to the BMP lipoprotein family.</text>
</comment>
<dbReference type="PROSITE" id="PS51257">
    <property type="entry name" value="PROKAR_LIPOPROTEIN"/>
    <property type="match status" value="1"/>
</dbReference>
<evidence type="ECO:0000259" key="8">
    <source>
        <dbReference type="Pfam" id="PF02608"/>
    </source>
</evidence>
<gene>
    <name evidence="9" type="ORF">SAMD00020551_3147</name>
</gene>
<dbReference type="PANTHER" id="PTHR34296">
    <property type="entry name" value="TRANSCRIPTIONAL ACTIVATOR PROTEIN MED"/>
    <property type="match status" value="1"/>
</dbReference>
<evidence type="ECO:0000256" key="6">
    <source>
        <dbReference type="ARBA" id="ARBA00023288"/>
    </source>
</evidence>
<dbReference type="InterPro" id="IPR028082">
    <property type="entry name" value="Peripla_BP_I"/>
</dbReference>
<evidence type="ECO:0000256" key="1">
    <source>
        <dbReference type="ARBA" id="ARBA00004193"/>
    </source>
</evidence>
<comment type="subcellular location">
    <subcellularLocation>
        <location evidence="1">Cell membrane</location>
        <topology evidence="1">Lipid-anchor</topology>
    </subcellularLocation>
</comment>
<dbReference type="GO" id="GO:0005886">
    <property type="term" value="C:plasma membrane"/>
    <property type="evidence" value="ECO:0007669"/>
    <property type="project" value="UniProtKB-SubCell"/>
</dbReference>
<evidence type="ECO:0000256" key="4">
    <source>
        <dbReference type="ARBA" id="ARBA00022729"/>
    </source>
</evidence>
<dbReference type="CDD" id="cd06354">
    <property type="entry name" value="PBP1_PrnA-like"/>
    <property type="match status" value="1"/>
</dbReference>
<keyword evidence="3" id="KW-1003">Cell membrane</keyword>
<evidence type="ECO:0000256" key="7">
    <source>
        <dbReference type="SAM" id="SignalP"/>
    </source>
</evidence>
<organism evidence="9 10">
    <name type="scientific">Mesobacillus selenatarsenatis (strain DSM 18680 / JCM 14380 / FERM P-15431 / SF-1)</name>
    <dbReference type="NCBI Taxonomy" id="1321606"/>
    <lineage>
        <taxon>Bacteria</taxon>
        <taxon>Bacillati</taxon>
        <taxon>Bacillota</taxon>
        <taxon>Bacilli</taxon>
        <taxon>Bacillales</taxon>
        <taxon>Bacillaceae</taxon>
        <taxon>Mesobacillus</taxon>
    </lineage>
</organism>
<dbReference type="Pfam" id="PF02608">
    <property type="entry name" value="Bmp"/>
    <property type="match status" value="1"/>
</dbReference>
<dbReference type="RefSeq" id="WP_041966676.1">
    <property type="nucleotide sequence ID" value="NZ_BASE01000071.1"/>
</dbReference>
<evidence type="ECO:0000313" key="10">
    <source>
        <dbReference type="Proteomes" id="UP000031014"/>
    </source>
</evidence>
<sequence length="364" mass="39234">MKKRKFGLVMSLLLAAGTMLAGCGSDEGDSSKGKESDLRVGMVTDAGTIDDKSFNQGTWEGILMAEEDLGVKTKYLKPAGTTEAEYLKEIGNLYDAEYKFIITPGFKFETAVFQAQDKYEDAKFVIIDGNPHNGDYNPVVKDNTVAVFFAEHESGFLAGVAAAVELKEGEAGFIGGMEIPAVQKFNWGFQQGLKYANENLDTNVTMKAENVVYQGSFDNAAAGGQIAAQFYDRGVDVIFTAAGGVGVGAINEAKNRAKAGDNVWIVGVDVDQFEDGKYDGDKSVILTSAMKKLDQVAFDMVQAEIDGKFPGGETLTFDAKNDGIGLPEKNPNLSEETTGKVKEVYEKVKSEEIKVSGEQGDLFK</sequence>
<evidence type="ECO:0000256" key="3">
    <source>
        <dbReference type="ARBA" id="ARBA00022475"/>
    </source>
</evidence>
<comment type="caution">
    <text evidence="9">The sequence shown here is derived from an EMBL/GenBank/DDBJ whole genome shotgun (WGS) entry which is preliminary data.</text>
</comment>
<dbReference type="STRING" id="1321606.SAMD00020551_3147"/>
<dbReference type="PANTHER" id="PTHR34296:SF2">
    <property type="entry name" value="ABC TRANSPORTER GUANOSINE-BINDING PROTEIN NUPN"/>
    <property type="match status" value="1"/>
</dbReference>
<proteinExistence type="inferred from homology"/>
<evidence type="ECO:0000256" key="2">
    <source>
        <dbReference type="ARBA" id="ARBA00008610"/>
    </source>
</evidence>
<dbReference type="Proteomes" id="UP000031014">
    <property type="component" value="Unassembled WGS sequence"/>
</dbReference>
<evidence type="ECO:0000256" key="5">
    <source>
        <dbReference type="ARBA" id="ARBA00023136"/>
    </source>
</evidence>
<name>A0A0A8XA20_MESS1</name>
<evidence type="ECO:0000313" key="9">
    <source>
        <dbReference type="EMBL" id="GAM14991.1"/>
    </source>
</evidence>